<evidence type="ECO:0000313" key="1">
    <source>
        <dbReference type="EMBL" id="GAF76946.1"/>
    </source>
</evidence>
<dbReference type="AlphaFoldDB" id="X0SPB5"/>
<name>X0SPB5_9ZZZZ</name>
<comment type="caution">
    <text evidence="1">The sequence shown here is derived from an EMBL/GenBank/DDBJ whole genome shotgun (WGS) entry which is preliminary data.</text>
</comment>
<gene>
    <name evidence="1" type="ORF">S01H1_01028</name>
</gene>
<accession>X0SPB5</accession>
<sequence>MAYQREIDTKKPRQGMVEYKDFDMLKLAALILVKGEFRP</sequence>
<reference evidence="1" key="1">
    <citation type="journal article" date="2014" name="Front. Microbiol.">
        <title>High frequency of phylogenetically diverse reductive dehalogenase-homologous genes in deep subseafloor sedimentary metagenomes.</title>
        <authorList>
            <person name="Kawai M."/>
            <person name="Futagami T."/>
            <person name="Toyoda A."/>
            <person name="Takaki Y."/>
            <person name="Nishi S."/>
            <person name="Hori S."/>
            <person name="Arai W."/>
            <person name="Tsubouchi T."/>
            <person name="Morono Y."/>
            <person name="Uchiyama I."/>
            <person name="Ito T."/>
            <person name="Fujiyama A."/>
            <person name="Inagaki F."/>
            <person name="Takami H."/>
        </authorList>
    </citation>
    <scope>NUCLEOTIDE SEQUENCE</scope>
    <source>
        <strain evidence="1">Expedition CK06-06</strain>
    </source>
</reference>
<organism evidence="1">
    <name type="scientific">marine sediment metagenome</name>
    <dbReference type="NCBI Taxonomy" id="412755"/>
    <lineage>
        <taxon>unclassified sequences</taxon>
        <taxon>metagenomes</taxon>
        <taxon>ecological metagenomes</taxon>
    </lineage>
</organism>
<dbReference type="EMBL" id="BARS01000413">
    <property type="protein sequence ID" value="GAF76946.1"/>
    <property type="molecule type" value="Genomic_DNA"/>
</dbReference>
<protein>
    <submittedName>
        <fullName evidence="1">Uncharacterized protein</fullName>
    </submittedName>
</protein>
<feature type="non-terminal residue" evidence="1">
    <location>
        <position position="39"/>
    </location>
</feature>
<proteinExistence type="predicted"/>